<name>A0A074RUQ2_9AGAM</name>
<organism evidence="2 3">
    <name type="scientific">Rhizoctonia solani 123E</name>
    <dbReference type="NCBI Taxonomy" id="1423351"/>
    <lineage>
        <taxon>Eukaryota</taxon>
        <taxon>Fungi</taxon>
        <taxon>Dikarya</taxon>
        <taxon>Basidiomycota</taxon>
        <taxon>Agaricomycotina</taxon>
        <taxon>Agaricomycetes</taxon>
        <taxon>Cantharellales</taxon>
        <taxon>Ceratobasidiaceae</taxon>
        <taxon>Rhizoctonia</taxon>
    </lineage>
</organism>
<dbReference type="OrthoDB" id="3208378at2759"/>
<dbReference type="AlphaFoldDB" id="A0A074RUQ2"/>
<keyword evidence="1" id="KW-0472">Membrane</keyword>
<dbReference type="HOGENOM" id="CLU_2694703_0_0_1"/>
<gene>
    <name evidence="2" type="ORF">V565_076530</name>
</gene>
<accession>A0A074RUQ2</accession>
<evidence type="ECO:0000313" key="2">
    <source>
        <dbReference type="EMBL" id="KEP50629.1"/>
    </source>
</evidence>
<protein>
    <submittedName>
        <fullName evidence="2">Putative transmembrane protein</fullName>
    </submittedName>
</protein>
<proteinExistence type="predicted"/>
<dbReference type="EMBL" id="AZST01000236">
    <property type="protein sequence ID" value="KEP50629.1"/>
    <property type="molecule type" value="Genomic_DNA"/>
</dbReference>
<feature type="non-terminal residue" evidence="2">
    <location>
        <position position="74"/>
    </location>
</feature>
<sequence>MPWAAPLIWRVAIFLMERRGLARRNLQILLQYGVLVPGGYSRDFSTLIISSLLIASLAANLALPLLTGSISWVP</sequence>
<keyword evidence="1" id="KW-1133">Transmembrane helix</keyword>
<evidence type="ECO:0000256" key="1">
    <source>
        <dbReference type="SAM" id="Phobius"/>
    </source>
</evidence>
<comment type="caution">
    <text evidence="2">The sequence shown here is derived from an EMBL/GenBank/DDBJ whole genome shotgun (WGS) entry which is preliminary data.</text>
</comment>
<keyword evidence="3" id="KW-1185">Reference proteome</keyword>
<reference evidence="2 3" key="1">
    <citation type="submission" date="2013-12" db="EMBL/GenBank/DDBJ databases">
        <authorList>
            <person name="Cubeta M."/>
            <person name="Pakala S."/>
            <person name="Fedorova N."/>
            <person name="Thomas E."/>
            <person name="Dean R."/>
            <person name="Jabaji S."/>
            <person name="Neate S."/>
            <person name="Toda T."/>
            <person name="Tavantzis S."/>
            <person name="Vilgalys R."/>
            <person name="Bharathan N."/>
            <person name="Pakala S."/>
            <person name="Losada L.S."/>
            <person name="Zafar N."/>
            <person name="Nierman W."/>
        </authorList>
    </citation>
    <scope>NUCLEOTIDE SEQUENCE [LARGE SCALE GENOMIC DNA]</scope>
    <source>
        <strain evidence="2 3">123E</strain>
    </source>
</reference>
<keyword evidence="1 2" id="KW-0812">Transmembrane</keyword>
<feature type="transmembrane region" description="Helical" evidence="1">
    <location>
        <begin position="46"/>
        <end position="66"/>
    </location>
</feature>
<dbReference type="Proteomes" id="UP000027456">
    <property type="component" value="Unassembled WGS sequence"/>
</dbReference>
<evidence type="ECO:0000313" key="3">
    <source>
        <dbReference type="Proteomes" id="UP000027456"/>
    </source>
</evidence>